<dbReference type="Proteomes" id="UP001151760">
    <property type="component" value="Unassembled WGS sequence"/>
</dbReference>
<keyword evidence="4" id="KW-0695">RNA-directed DNA polymerase</keyword>
<reference evidence="4" key="2">
    <citation type="submission" date="2022-01" db="EMBL/GenBank/DDBJ databases">
        <authorList>
            <person name="Yamashiro T."/>
            <person name="Shiraishi A."/>
            <person name="Satake H."/>
            <person name="Nakayama K."/>
        </authorList>
    </citation>
    <scope>NUCLEOTIDE SEQUENCE</scope>
</reference>
<feature type="region of interest" description="Disordered" evidence="2">
    <location>
        <begin position="469"/>
        <end position="498"/>
    </location>
</feature>
<keyword evidence="5" id="KW-1185">Reference proteome</keyword>
<feature type="region of interest" description="Disordered" evidence="2">
    <location>
        <begin position="120"/>
        <end position="146"/>
    </location>
</feature>
<name>A0ABQ5DCU2_9ASTR</name>
<evidence type="ECO:0000259" key="3">
    <source>
        <dbReference type="Pfam" id="PF03732"/>
    </source>
</evidence>
<keyword evidence="4" id="KW-0548">Nucleotidyltransferase</keyword>
<protein>
    <submittedName>
        <fullName evidence="4">Reverse transcriptase domain-containing protein</fullName>
    </submittedName>
</protein>
<feature type="compositionally biased region" description="Gly residues" evidence="2">
    <location>
        <begin position="783"/>
        <end position="794"/>
    </location>
</feature>
<feature type="region of interest" description="Disordered" evidence="2">
    <location>
        <begin position="953"/>
        <end position="1003"/>
    </location>
</feature>
<evidence type="ECO:0000313" key="5">
    <source>
        <dbReference type="Proteomes" id="UP001151760"/>
    </source>
</evidence>
<proteinExistence type="predicted"/>
<gene>
    <name evidence="4" type="ORF">Tco_0926522</name>
</gene>
<organism evidence="4 5">
    <name type="scientific">Tanacetum coccineum</name>
    <dbReference type="NCBI Taxonomy" id="301880"/>
    <lineage>
        <taxon>Eukaryota</taxon>
        <taxon>Viridiplantae</taxon>
        <taxon>Streptophyta</taxon>
        <taxon>Embryophyta</taxon>
        <taxon>Tracheophyta</taxon>
        <taxon>Spermatophyta</taxon>
        <taxon>Magnoliopsida</taxon>
        <taxon>eudicotyledons</taxon>
        <taxon>Gunneridae</taxon>
        <taxon>Pentapetalae</taxon>
        <taxon>asterids</taxon>
        <taxon>campanulids</taxon>
        <taxon>Asterales</taxon>
        <taxon>Asteraceae</taxon>
        <taxon>Asteroideae</taxon>
        <taxon>Anthemideae</taxon>
        <taxon>Anthemidinae</taxon>
        <taxon>Tanacetum</taxon>
    </lineage>
</organism>
<keyword evidence="4" id="KW-0808">Transferase</keyword>
<feature type="compositionally biased region" description="Pro residues" evidence="2">
    <location>
        <begin position="1427"/>
        <end position="1436"/>
    </location>
</feature>
<feature type="region of interest" description="Disordered" evidence="2">
    <location>
        <begin position="1"/>
        <end position="27"/>
    </location>
</feature>
<feature type="compositionally biased region" description="Low complexity" evidence="2">
    <location>
        <begin position="402"/>
        <end position="419"/>
    </location>
</feature>
<accession>A0ABQ5DCU2</accession>
<evidence type="ECO:0000313" key="4">
    <source>
        <dbReference type="EMBL" id="GJT36103.1"/>
    </source>
</evidence>
<feature type="domain" description="Retrotransposon gag" evidence="3">
    <location>
        <begin position="865"/>
        <end position="945"/>
    </location>
</feature>
<feature type="compositionally biased region" description="Polar residues" evidence="2">
    <location>
        <begin position="1141"/>
        <end position="1154"/>
    </location>
</feature>
<sequence>MTAHHNHWDTSATRDETSRNISSTTTTESLEVVRQLELMNKNFVEMMRQIQTVKSVDTKCETFGGPHSFTECPAVSGYTQEAVYATTGDVKAITTRSGVAYDGPTIPPTPSPLLKEVERKTEATKDKVQNTSLGSTATRPTLPVGQEGTLDGGGFGTSPELIVASVISWSAGPVWGCDKLVIRAKVIENQIMAASAIAISSDSSDESVGSPPSRVILFGDIPTVIPSTSVVAPETSTIALVISSAAPVVETTLVASPTGLCGLVPYSDSDSDSPDEMSSPEHISPLPAISPFLCTDSSKAPDSSDGPPSQDPYVMVVARWRSKVASRPSSSSEFPIAPVTALPGIRRRSAILIRPEEAIPFGRPYRTHLNGPRKLLITRKRVGPLPARRLTWRRASPHSSDHYPPSSSSSPDSSPVHSSGLDTPDQAHSGSSTRDVPPRLCYPPRRAPRHSEAFHRWCASPLSTLYLPTTSKSSSGDSSERPLHSSSHSAGPSHKRCRSPVDYVPSFTPVMGSLAPTRVDLLPPRKRFKDSYSSEASIEEDTEIDPLETEVDMELVFGDGDDVRDHVEIDPRNVKDDTEEYETNTSAGDTVEVGIDLMSAPIVEEEIVEPAGEDSSDSSGTRDGIVRSFEDMPIDLDDAVRDFYHHMSEVRTDRIVGIETVQRRLEADQLIARGERAGMIERIESLRLENLKVRAMLDIERDRVNSLRLHMSLSQEEFCQVRRDRDDTWGRLRRLESTMTNTRSGMTPAVIEEMINQCVDAALEACQVNRDLGLGNGNDNGGGYGNGNGTGNGNNEGDDGDGNENRNVNGRGDRPGARECTYQDFMKCQPLSFKGTEGVVGLIRWSEKMETVFHISNCPERYQVKYATCTLLNSALTWWNSHKRTIGTDAAYALSWRELLKLMTEVYCPRNEIQKMETELWNLSVKNNDMATYTQRFQELTMMCTDYITLSTSQPPIPSPHQSSPHPLPLRHSPPHSPPQSLPHSSPPRSYEAPLPEGNTSGSAEASLQLKELMVLVPSLVSRVTGLETELKEIKQTLGNAVVKLVKKVKSLETALKRKSKKGRLKKKKLVLQSGGAAKTFLSKLLLRVLAGKATIRGGGKGKRYRRKARSMAKKIDTGLDAEEEINTGREEINTGIEEVSTGSTKVDSGTASKRGQREGKAPMVEEDIQATHKTKEQMRQEEAGLEEAIKLQAQLDEEVAKQIHLDKMIAKRMAEEEALTEQQKKRKAQVQFEAQFYTKEDWDAIKAKLEANAELQKIDKEEFESSFSQIDTFVPINLEATKAKLKRYGEELQTKTSKKQKIDDKDVPAIGEKVAEVKEKEPSKNEKKQNARKRVYGINRHEDAYDRVLWSDLGTMFDPPLIEDAIWSLPLQQKMCMSTRSNSSNLFSPLRDPESLIRRRNLGEPSSLFNFEEVMSIPYNNMGSPPAGPPPPNNNGPPLMVQPNGQAPRSMEELCQPSIIDERRLNCRSSSGNPTPTNPIITYPSSSFTPFEGGGFILEEIKTFLHTPDELSNLDDDYYDTEGDILYLEKLLNESLSTSPSDEE</sequence>
<reference evidence="4" key="1">
    <citation type="journal article" date="2022" name="Int. J. Mol. Sci.">
        <title>Draft Genome of Tanacetum Coccineum: Genomic Comparison of Closely Related Tanacetum-Family Plants.</title>
        <authorList>
            <person name="Yamashiro T."/>
            <person name="Shiraishi A."/>
            <person name="Nakayama K."/>
            <person name="Satake H."/>
        </authorList>
    </citation>
    <scope>NUCLEOTIDE SEQUENCE</scope>
</reference>
<comment type="caution">
    <text evidence="4">The sequence shown here is derived from an EMBL/GenBank/DDBJ whole genome shotgun (WGS) entry which is preliminary data.</text>
</comment>
<feature type="region of interest" description="Disordered" evidence="2">
    <location>
        <begin position="783"/>
        <end position="816"/>
    </location>
</feature>
<dbReference type="GO" id="GO:0003964">
    <property type="term" value="F:RNA-directed DNA polymerase activity"/>
    <property type="evidence" value="ECO:0007669"/>
    <property type="project" value="UniProtKB-KW"/>
</dbReference>
<feature type="region of interest" description="Disordered" evidence="2">
    <location>
        <begin position="1421"/>
        <end position="1452"/>
    </location>
</feature>
<dbReference type="InterPro" id="IPR005162">
    <property type="entry name" value="Retrotrans_gag_dom"/>
</dbReference>
<dbReference type="EMBL" id="BQNB010015107">
    <property type="protein sequence ID" value="GJT36103.1"/>
    <property type="molecule type" value="Genomic_DNA"/>
</dbReference>
<feature type="region of interest" description="Disordered" evidence="2">
    <location>
        <begin position="1133"/>
        <end position="1163"/>
    </location>
</feature>
<feature type="coiled-coil region" evidence="1">
    <location>
        <begin position="1179"/>
        <end position="1299"/>
    </location>
</feature>
<feature type="region of interest" description="Disordered" evidence="2">
    <location>
        <begin position="388"/>
        <end position="444"/>
    </location>
</feature>
<feature type="region of interest" description="Disordered" evidence="2">
    <location>
        <begin position="265"/>
        <end position="287"/>
    </location>
</feature>
<evidence type="ECO:0000256" key="1">
    <source>
        <dbReference type="SAM" id="Coils"/>
    </source>
</evidence>
<feature type="compositionally biased region" description="Basic and acidic residues" evidence="2">
    <location>
        <begin position="1"/>
        <end position="18"/>
    </location>
</feature>
<evidence type="ECO:0000256" key="2">
    <source>
        <dbReference type="SAM" id="MobiDB-lite"/>
    </source>
</evidence>
<keyword evidence="1" id="KW-0175">Coiled coil</keyword>
<dbReference type="Pfam" id="PF03732">
    <property type="entry name" value="Retrotrans_gag"/>
    <property type="match status" value="1"/>
</dbReference>
<feature type="compositionally biased region" description="Polar residues" evidence="2">
    <location>
        <begin position="129"/>
        <end position="139"/>
    </location>
</feature>